<protein>
    <recommendedName>
        <fullName evidence="3">DUF1415 domain-containing protein</fullName>
    </recommendedName>
</protein>
<gene>
    <name evidence="1" type="ORF">IX84_23405</name>
</gene>
<name>A0A098S129_9BACT</name>
<evidence type="ECO:0000313" key="1">
    <source>
        <dbReference type="EMBL" id="KGE86089.1"/>
    </source>
</evidence>
<sequence>MNAQDYIAHTRRWLEQIVIGLNFCPFAAKPYRLGQVRIQVSEATTTEGLSADLIAEGEYLISRPWKEVETTLLIHPHVLSNFFDYNGYLREVEALIIEENWEGVLQVASFHPDYQFGGEAPDAVSNYTNRSPYPMLHLIREERLEAALEHYEAPEDIPNRNIARLEAMGRTGILDLLHQIKSKSKT</sequence>
<dbReference type="AlphaFoldDB" id="A0A098S129"/>
<dbReference type="Proteomes" id="UP000029736">
    <property type="component" value="Unassembled WGS sequence"/>
</dbReference>
<accession>A0A098S129</accession>
<evidence type="ECO:0008006" key="3">
    <source>
        <dbReference type="Google" id="ProtNLM"/>
    </source>
</evidence>
<dbReference type="OrthoDB" id="277390at2"/>
<dbReference type="RefSeq" id="WP_044226125.1">
    <property type="nucleotide sequence ID" value="NZ_JBKAGJ010000002.1"/>
</dbReference>
<keyword evidence="2" id="KW-1185">Reference proteome</keyword>
<dbReference type="STRING" id="1524460.IX84_23405"/>
<organism evidence="1 2">
    <name type="scientific">Phaeodactylibacter xiamenensis</name>
    <dbReference type="NCBI Taxonomy" id="1524460"/>
    <lineage>
        <taxon>Bacteria</taxon>
        <taxon>Pseudomonadati</taxon>
        <taxon>Bacteroidota</taxon>
        <taxon>Saprospiria</taxon>
        <taxon>Saprospirales</taxon>
        <taxon>Haliscomenobacteraceae</taxon>
        <taxon>Phaeodactylibacter</taxon>
    </lineage>
</organism>
<comment type="caution">
    <text evidence="1">The sequence shown here is derived from an EMBL/GenBank/DDBJ whole genome shotgun (WGS) entry which is preliminary data.</text>
</comment>
<proteinExistence type="predicted"/>
<dbReference type="Pfam" id="PF07209">
    <property type="entry name" value="DUF1415"/>
    <property type="match status" value="1"/>
</dbReference>
<evidence type="ECO:0000313" key="2">
    <source>
        <dbReference type="Proteomes" id="UP000029736"/>
    </source>
</evidence>
<reference evidence="1 2" key="1">
    <citation type="journal article" date="2014" name="Int. J. Syst. Evol. Microbiol.">
        <title>Phaeodactylibacter xiamenensis gen. nov., sp. nov., a member of the family Saprospiraceae isolated from the marine alga Phaeodactylum tricornutum.</title>
        <authorList>
            <person name="Chen Z.Jr."/>
            <person name="Lei X."/>
            <person name="Lai Q."/>
            <person name="Li Y."/>
            <person name="Zhang B."/>
            <person name="Zhang J."/>
            <person name="Zhang H."/>
            <person name="Yang L."/>
            <person name="Zheng W."/>
            <person name="Tian Y."/>
            <person name="Yu Z."/>
            <person name="Xu H.Jr."/>
            <person name="Zheng T."/>
        </authorList>
    </citation>
    <scope>NUCLEOTIDE SEQUENCE [LARGE SCALE GENOMIC DNA]</scope>
    <source>
        <strain evidence="1 2">KD52</strain>
    </source>
</reference>
<dbReference type="InterPro" id="IPR009858">
    <property type="entry name" value="DUF1415"/>
</dbReference>
<dbReference type="EMBL" id="JPOS01000082">
    <property type="protein sequence ID" value="KGE86089.1"/>
    <property type="molecule type" value="Genomic_DNA"/>
</dbReference>